<dbReference type="AlphaFoldDB" id="A0AA40Y4B8"/>
<accession>A0AA40Y4B8</accession>
<evidence type="ECO:0000313" key="1">
    <source>
        <dbReference type="EMBL" id="MBH1790604.1"/>
    </source>
</evidence>
<name>A0AA40Y4B8_STEMA</name>
<proteinExistence type="predicted"/>
<sequence length="33" mass="3673">MNRVLNLQRLMIENQQENLGNSCSSSDSNCCNG</sequence>
<dbReference type="EMBL" id="JADUOV010000007">
    <property type="protein sequence ID" value="MBH1790604.1"/>
    <property type="molecule type" value="Genomic_DNA"/>
</dbReference>
<comment type="caution">
    <text evidence="1">The sequence shown here is derived from an EMBL/GenBank/DDBJ whole genome shotgun (WGS) entry which is preliminary data.</text>
</comment>
<dbReference type="NCBIfam" id="NF038160">
    <property type="entry name" value="lanthi_III_c"/>
    <property type="match status" value="1"/>
</dbReference>
<evidence type="ECO:0000313" key="2">
    <source>
        <dbReference type="Proteomes" id="UP000634179"/>
    </source>
</evidence>
<reference evidence="1" key="1">
    <citation type="submission" date="2020-11" db="EMBL/GenBank/DDBJ databases">
        <title>Enhanced detection system for hospital associated transmission using whole genome sequencing surveillance.</title>
        <authorList>
            <person name="Harrison L.H."/>
            <person name="Van Tyne D."/>
            <person name="Marsh J.W."/>
            <person name="Griffith M.P."/>
            <person name="Snyder D.J."/>
            <person name="Cooper V.S."/>
            <person name="Mustapha M."/>
        </authorList>
    </citation>
    <scope>NUCLEOTIDE SEQUENCE</scope>
    <source>
        <strain evidence="1">STEN00053</strain>
    </source>
</reference>
<dbReference type="GeneID" id="93741210"/>
<dbReference type="RefSeq" id="WP_014038605.1">
    <property type="nucleotide sequence ID" value="NZ_VLWL01000043.1"/>
</dbReference>
<gene>
    <name evidence="1" type="ORF">I5V89_12050</name>
</gene>
<organism evidence="1 2">
    <name type="scientific">Stenotrophomonas maltophilia</name>
    <name type="common">Pseudomonas maltophilia</name>
    <name type="synonym">Xanthomonas maltophilia</name>
    <dbReference type="NCBI Taxonomy" id="40324"/>
    <lineage>
        <taxon>Bacteria</taxon>
        <taxon>Pseudomonadati</taxon>
        <taxon>Pseudomonadota</taxon>
        <taxon>Gammaproteobacteria</taxon>
        <taxon>Lysobacterales</taxon>
        <taxon>Lysobacteraceae</taxon>
        <taxon>Stenotrophomonas</taxon>
        <taxon>Stenotrophomonas maltophilia group</taxon>
    </lineage>
</organism>
<dbReference type="Proteomes" id="UP000634179">
    <property type="component" value="Unassembled WGS sequence"/>
</dbReference>
<protein>
    <submittedName>
        <fullName evidence="1">Class III lanthipeptide</fullName>
    </submittedName>
</protein>